<feature type="region of interest" description="Disordered" evidence="4">
    <location>
        <begin position="111"/>
        <end position="146"/>
    </location>
</feature>
<dbReference type="Proteomes" id="UP001605036">
    <property type="component" value="Unassembled WGS sequence"/>
</dbReference>
<evidence type="ECO:0000256" key="4">
    <source>
        <dbReference type="SAM" id="MobiDB-lite"/>
    </source>
</evidence>
<dbReference type="Gene3D" id="1.25.40.10">
    <property type="entry name" value="Tetratricopeptide repeat domain"/>
    <property type="match status" value="3"/>
</dbReference>
<sequence>MVRGSRQLGSWFRALGGYYCEKLRRTGGSKYVSSDIQLLTSSCRDSSIVEGNVILVPRQELSSAACSSTFHGQISRIAETETRIGKDISIGESLKGNSAWFSTAAGSDTAIPPSAGVSASSEERPTAYRAPARFPGAPDPKPKNDRYFRAGNNSTVSHMLKLLEAAPSDADVEKILEDRIGELAESKRWPWLPLLDALQKGPKPYLALDVFNWKVKKFDGGDPKEYAKMISTAGRLNQLGMATTLFKEMEGRGIRRTPVTCNALISAYSKNNQTAEAIALFKEMQESADCKPTLVTYNTLISMFSKLSVKDMETYFDASKEAGLFPDRVTYNSMIWGYMRGGLFDKMEEVYGQLVNTGCKPDPITFSALIIGFSKAGSLEKMESAFHHMQEEGYTINNMIAEIMVEFYAAERQFEKMERIMKIVSNTPGTSCSSMVYGLAIQAYAETGRIEQMEQTIEKMFGSRRLFTTSKVLDSVIAAYAEKHNFEGLEKLLVRVKSLGWLYQLTTFHTLIYEYGRTRLFDKMEDIFEEMSRSTEVRPTAQTYQLLADSYNAAGDEEMVLRTADRMRAAGFDSRPVMDKEVDRVWTDDEIFDGKRRAEVWPSCRCDGR</sequence>
<dbReference type="EMBL" id="JBHFFA010000002">
    <property type="protein sequence ID" value="KAL2644086.1"/>
    <property type="molecule type" value="Genomic_DNA"/>
</dbReference>
<dbReference type="AlphaFoldDB" id="A0ABD1Z8U6"/>
<evidence type="ECO:0000256" key="1">
    <source>
        <dbReference type="ARBA" id="ARBA00007626"/>
    </source>
</evidence>
<keyword evidence="6" id="KW-1185">Reference proteome</keyword>
<dbReference type="Pfam" id="PF13041">
    <property type="entry name" value="PPR_2"/>
    <property type="match status" value="2"/>
</dbReference>
<feature type="repeat" description="PPR" evidence="3">
    <location>
        <begin position="362"/>
        <end position="396"/>
    </location>
</feature>
<comment type="caution">
    <text evidence="5">The sequence shown here is derived from an EMBL/GenBank/DDBJ whole genome shotgun (WGS) entry which is preliminary data.</text>
</comment>
<keyword evidence="2" id="KW-0677">Repeat</keyword>
<evidence type="ECO:0008006" key="7">
    <source>
        <dbReference type="Google" id="ProtNLM"/>
    </source>
</evidence>
<accession>A0ABD1Z8U6</accession>
<organism evidence="5 6">
    <name type="scientific">Riccia fluitans</name>
    <dbReference type="NCBI Taxonomy" id="41844"/>
    <lineage>
        <taxon>Eukaryota</taxon>
        <taxon>Viridiplantae</taxon>
        <taxon>Streptophyta</taxon>
        <taxon>Embryophyta</taxon>
        <taxon>Marchantiophyta</taxon>
        <taxon>Marchantiopsida</taxon>
        <taxon>Marchantiidae</taxon>
        <taxon>Marchantiales</taxon>
        <taxon>Ricciaceae</taxon>
        <taxon>Riccia</taxon>
    </lineage>
</organism>
<evidence type="ECO:0000313" key="5">
    <source>
        <dbReference type="EMBL" id="KAL2644086.1"/>
    </source>
</evidence>
<feature type="repeat" description="PPR" evidence="3">
    <location>
        <begin position="257"/>
        <end position="287"/>
    </location>
</feature>
<comment type="similarity">
    <text evidence="1">Belongs to the PPR family. P subfamily.</text>
</comment>
<evidence type="ECO:0000256" key="3">
    <source>
        <dbReference type="PROSITE-ProRule" id="PRU00708"/>
    </source>
</evidence>
<feature type="repeat" description="PPR" evidence="3">
    <location>
        <begin position="327"/>
        <end position="361"/>
    </location>
</feature>
<dbReference type="PANTHER" id="PTHR47874:SF4">
    <property type="entry name" value="EXPRESSED PROTEIN"/>
    <property type="match status" value="1"/>
</dbReference>
<dbReference type="NCBIfam" id="TIGR00756">
    <property type="entry name" value="PPR"/>
    <property type="match status" value="4"/>
</dbReference>
<dbReference type="InterPro" id="IPR002885">
    <property type="entry name" value="PPR_rpt"/>
</dbReference>
<dbReference type="InterPro" id="IPR044179">
    <property type="entry name" value="PPR5-like"/>
</dbReference>
<evidence type="ECO:0000313" key="6">
    <source>
        <dbReference type="Proteomes" id="UP001605036"/>
    </source>
</evidence>
<proteinExistence type="inferred from homology"/>
<dbReference type="InterPro" id="IPR011990">
    <property type="entry name" value="TPR-like_helical_dom_sf"/>
</dbReference>
<name>A0ABD1Z8U6_9MARC</name>
<gene>
    <name evidence="5" type="ORF">R1flu_011673</name>
</gene>
<evidence type="ECO:0000256" key="2">
    <source>
        <dbReference type="ARBA" id="ARBA00022737"/>
    </source>
</evidence>
<protein>
    <recommendedName>
        <fullName evidence="7">Pentatricopeptide repeat-containing protein</fullName>
    </recommendedName>
</protein>
<dbReference type="Pfam" id="PF01535">
    <property type="entry name" value="PPR"/>
    <property type="match status" value="2"/>
</dbReference>
<dbReference type="PROSITE" id="PS51375">
    <property type="entry name" value="PPR"/>
    <property type="match status" value="3"/>
</dbReference>
<dbReference type="PANTHER" id="PTHR47874">
    <property type="entry name" value="EXPRESSED PROTEIN"/>
    <property type="match status" value="1"/>
</dbReference>
<reference evidence="5 6" key="1">
    <citation type="submission" date="2024-09" db="EMBL/GenBank/DDBJ databases">
        <title>Chromosome-scale assembly of Riccia fluitans.</title>
        <authorList>
            <person name="Paukszto L."/>
            <person name="Sawicki J."/>
            <person name="Karawczyk K."/>
            <person name="Piernik-Szablinska J."/>
            <person name="Szczecinska M."/>
            <person name="Mazdziarz M."/>
        </authorList>
    </citation>
    <scope>NUCLEOTIDE SEQUENCE [LARGE SCALE GENOMIC DNA]</scope>
    <source>
        <strain evidence="5">Rf_01</strain>
        <tissue evidence="5">Aerial parts of the thallus</tissue>
    </source>
</reference>